<dbReference type="AlphaFoldDB" id="A0A9D1E0A7"/>
<feature type="transmembrane region" description="Helical" evidence="1">
    <location>
        <begin position="142"/>
        <end position="166"/>
    </location>
</feature>
<feature type="transmembrane region" description="Helical" evidence="1">
    <location>
        <begin position="178"/>
        <end position="200"/>
    </location>
</feature>
<feature type="transmembrane region" description="Helical" evidence="1">
    <location>
        <begin position="100"/>
        <end position="122"/>
    </location>
</feature>
<sequence length="225" mass="23612">MLGTIVNTSCIIAGSLLGSLARKAIKPEYRDALYNAMGLAALLLGTGAFVSNISKSEYPVLFIASLAIGSLTGTVLKISDRFNGLVSRYSKSRLAEGLSTGILLYCIGTLSMVGSVMSALYGDNTYLFTNAMLDLVTSTVLASTYGIGMVLAAPVLFLFQGSIYLVTSLAGDVISDSLMCEISIVGGVLIASSGLSILGIKDCRTLNMLPALLVPVLFYIVKSFF</sequence>
<dbReference type="InterPro" id="IPR007563">
    <property type="entry name" value="DUF554"/>
</dbReference>
<proteinExistence type="predicted"/>
<evidence type="ECO:0000313" key="2">
    <source>
        <dbReference type="EMBL" id="HIR62218.1"/>
    </source>
</evidence>
<comment type="caution">
    <text evidence="2">The sequence shown here is derived from an EMBL/GenBank/DDBJ whole genome shotgun (WGS) entry which is preliminary data.</text>
</comment>
<evidence type="ECO:0000256" key="1">
    <source>
        <dbReference type="SAM" id="Phobius"/>
    </source>
</evidence>
<name>A0A9D1E0A7_9BACT</name>
<dbReference type="Pfam" id="PF04474">
    <property type="entry name" value="DUF554"/>
    <property type="match status" value="1"/>
</dbReference>
<dbReference type="PANTHER" id="PTHR36111:SF2">
    <property type="entry name" value="INNER MEMBRANE PROTEIN"/>
    <property type="match status" value="1"/>
</dbReference>
<protein>
    <submittedName>
        <fullName evidence="2">DUF554 domain-containing protein</fullName>
    </submittedName>
</protein>
<feature type="transmembrane region" description="Helical" evidence="1">
    <location>
        <begin position="32"/>
        <end position="54"/>
    </location>
</feature>
<organism evidence="2 3">
    <name type="scientific">Candidatus Coprenecus avistercoris</name>
    <dbReference type="NCBI Taxonomy" id="2840730"/>
    <lineage>
        <taxon>Bacteria</taxon>
        <taxon>Pseudomonadati</taxon>
        <taxon>Bacteroidota</taxon>
        <taxon>Bacteroidia</taxon>
        <taxon>Bacteroidales</taxon>
        <taxon>Rikenellaceae</taxon>
        <taxon>Rikenellaceae incertae sedis</taxon>
        <taxon>Candidatus Coprenecus</taxon>
    </lineage>
</organism>
<evidence type="ECO:0000313" key="3">
    <source>
        <dbReference type="Proteomes" id="UP000886744"/>
    </source>
</evidence>
<dbReference type="EMBL" id="DVHI01000025">
    <property type="protein sequence ID" value="HIR62218.1"/>
    <property type="molecule type" value="Genomic_DNA"/>
</dbReference>
<gene>
    <name evidence="2" type="ORF">IAC94_01670</name>
</gene>
<reference evidence="2" key="2">
    <citation type="journal article" date="2021" name="PeerJ">
        <title>Extensive microbial diversity within the chicken gut microbiome revealed by metagenomics and culture.</title>
        <authorList>
            <person name="Gilroy R."/>
            <person name="Ravi A."/>
            <person name="Getino M."/>
            <person name="Pursley I."/>
            <person name="Horton D.L."/>
            <person name="Alikhan N.F."/>
            <person name="Baker D."/>
            <person name="Gharbi K."/>
            <person name="Hall N."/>
            <person name="Watson M."/>
            <person name="Adriaenssens E.M."/>
            <person name="Foster-Nyarko E."/>
            <person name="Jarju S."/>
            <person name="Secka A."/>
            <person name="Antonio M."/>
            <person name="Oren A."/>
            <person name="Chaudhuri R.R."/>
            <person name="La Ragione R."/>
            <person name="Hildebrand F."/>
            <person name="Pallen M.J."/>
        </authorList>
    </citation>
    <scope>NUCLEOTIDE SEQUENCE</scope>
    <source>
        <strain evidence="2">ChiHjej13B12-12457</strain>
    </source>
</reference>
<reference evidence="2" key="1">
    <citation type="submission" date="2020-10" db="EMBL/GenBank/DDBJ databases">
        <authorList>
            <person name="Gilroy R."/>
        </authorList>
    </citation>
    <scope>NUCLEOTIDE SEQUENCE</scope>
    <source>
        <strain evidence="2">ChiHjej13B12-12457</strain>
    </source>
</reference>
<accession>A0A9D1E0A7</accession>
<feature type="transmembrane region" description="Helical" evidence="1">
    <location>
        <begin position="60"/>
        <end position="79"/>
    </location>
</feature>
<keyword evidence="1" id="KW-0812">Transmembrane</keyword>
<dbReference type="PANTHER" id="PTHR36111">
    <property type="entry name" value="INNER MEMBRANE PROTEIN-RELATED"/>
    <property type="match status" value="1"/>
</dbReference>
<feature type="transmembrane region" description="Helical" evidence="1">
    <location>
        <begin position="206"/>
        <end position="224"/>
    </location>
</feature>
<keyword evidence="1" id="KW-1133">Transmembrane helix</keyword>
<keyword evidence="1" id="KW-0472">Membrane</keyword>
<dbReference type="Proteomes" id="UP000886744">
    <property type="component" value="Unassembled WGS sequence"/>
</dbReference>